<dbReference type="PROSITE" id="PS51741">
    <property type="entry name" value="F_BAR"/>
    <property type="match status" value="1"/>
</dbReference>
<evidence type="ECO:0000256" key="8">
    <source>
        <dbReference type="ARBA" id="ARBA00023054"/>
    </source>
</evidence>
<keyword evidence="9" id="KW-0472">Membrane</keyword>
<dbReference type="PROSITE" id="PS51860">
    <property type="entry name" value="REM_1"/>
    <property type="match status" value="1"/>
</dbReference>
<dbReference type="CDD" id="cd11619">
    <property type="entry name" value="HR1_CIP4-like"/>
    <property type="match status" value="1"/>
</dbReference>
<dbReference type="InterPro" id="IPR057870">
    <property type="entry name" value="HR1_TOCA"/>
</dbReference>
<evidence type="ECO:0008006" key="18">
    <source>
        <dbReference type="Google" id="ProtNLM"/>
    </source>
</evidence>
<dbReference type="Gene3D" id="2.30.30.40">
    <property type="entry name" value="SH3 Domains"/>
    <property type="match status" value="1"/>
</dbReference>
<dbReference type="InterPro" id="IPR031160">
    <property type="entry name" value="F_BAR_dom"/>
</dbReference>
<feature type="region of interest" description="Disordered" evidence="12">
    <location>
        <begin position="444"/>
        <end position="473"/>
    </location>
</feature>
<evidence type="ECO:0000256" key="2">
    <source>
        <dbReference type="ARBA" id="ARBA00004544"/>
    </source>
</evidence>
<dbReference type="Pfam" id="PF25610">
    <property type="entry name" value="HR1_TOCA"/>
    <property type="match status" value="1"/>
</dbReference>
<evidence type="ECO:0000256" key="3">
    <source>
        <dbReference type="ARBA" id="ARBA00009426"/>
    </source>
</evidence>
<dbReference type="SUPFAM" id="SSF50044">
    <property type="entry name" value="SH3-domain"/>
    <property type="match status" value="1"/>
</dbReference>
<keyword evidence="4 10" id="KW-0728">SH3 domain</keyword>
<dbReference type="Gene3D" id="6.10.140.470">
    <property type="match status" value="1"/>
</dbReference>
<evidence type="ECO:0000256" key="12">
    <source>
        <dbReference type="SAM" id="MobiDB-lite"/>
    </source>
</evidence>
<proteinExistence type="inferred from homology"/>
<dbReference type="SMART" id="SM00326">
    <property type="entry name" value="SH3"/>
    <property type="match status" value="1"/>
</dbReference>
<gene>
    <name evidence="16" type="ORF">CVLEPA_LOCUS4843</name>
</gene>
<keyword evidence="5" id="KW-1003">Cell membrane</keyword>
<comment type="caution">
    <text evidence="16">The sequence shown here is derived from an EMBL/GenBank/DDBJ whole genome shotgun (WGS) entry which is preliminary data.</text>
</comment>
<evidence type="ECO:0000256" key="10">
    <source>
        <dbReference type="PROSITE-ProRule" id="PRU00192"/>
    </source>
</evidence>
<dbReference type="PROSITE" id="PS50002">
    <property type="entry name" value="SH3"/>
    <property type="match status" value="1"/>
</dbReference>
<dbReference type="Pfam" id="PF00018">
    <property type="entry name" value="SH3_1"/>
    <property type="match status" value="1"/>
</dbReference>
<dbReference type="Pfam" id="PF00611">
    <property type="entry name" value="FCH"/>
    <property type="match status" value="1"/>
</dbReference>
<sequence length="535" mass="61054">MMDWGTELWDQFESIDKHHSHGIDFSEKYAKFVKERCSIELEYGMKLRKLAKSFQPKKRDEDRSMFSLHKAFQSQLSEINDIAGQHELVAEEMLSNVSKVCQNVCNDLRIEKKKLYQDGRHLQSVLEQHERTLEQTKKKFEKEWKECERAQGYFEKLDTDGNVTKADVEKAKHTWQAKKDSVEHCKTDYGATLQQFNTDQEAHYSTEMPKVFQAYKDANERRILKNKELMVEFAKIDSKVKPIIQKCLDGMEQAANAIDSKLDSQLVIEKLKSGFLPPGPKEFEDYSSPQQHRQHPEEGSDNFNRNSINLSKQPNRKSGLSWLFGAKKAPESANYSHLPPEQRKKKLQKIIDSLKGDLNKEEDGRKGMMKMQEVYRANPALGDPNSLEPQIKISTNKIEKLQSDLQQHEAWYAEASGSVQSSPAHSMSQRALPEKPVVTTAPLASEPAKSASVQKKQSLQKEQSFGDDFDEEPEPIGTCVALYDFEATSEGALSMKAGETFTVLEADNGDGWTRAMKNDLDGYVPTSYIEVTFFT</sequence>
<feature type="compositionally biased region" description="Polar residues" evidence="12">
    <location>
        <begin position="451"/>
        <end position="463"/>
    </location>
</feature>
<reference evidence="16 17" key="1">
    <citation type="submission" date="2024-02" db="EMBL/GenBank/DDBJ databases">
        <authorList>
            <person name="Daric V."/>
            <person name="Darras S."/>
        </authorList>
    </citation>
    <scope>NUCLEOTIDE SEQUENCE [LARGE SCALE GENOMIC DNA]</scope>
</reference>
<keyword evidence="17" id="KW-1185">Reference proteome</keyword>
<evidence type="ECO:0000256" key="11">
    <source>
        <dbReference type="PROSITE-ProRule" id="PRU01077"/>
    </source>
</evidence>
<feature type="domain" description="REM-1" evidence="15">
    <location>
        <begin position="337"/>
        <end position="414"/>
    </location>
</feature>
<accession>A0ABP0F6I1</accession>
<evidence type="ECO:0000259" key="14">
    <source>
        <dbReference type="PROSITE" id="PS51741"/>
    </source>
</evidence>
<feature type="compositionally biased region" description="Polar residues" evidence="12">
    <location>
        <begin position="301"/>
        <end position="316"/>
    </location>
</feature>
<feature type="domain" description="SH3" evidence="13">
    <location>
        <begin position="474"/>
        <end position="534"/>
    </location>
</feature>
<comment type="subcellular location">
    <subcellularLocation>
        <location evidence="1">Cell membrane</location>
    </subcellularLocation>
    <subcellularLocation>
        <location evidence="2">Cytoplasm</location>
        <location evidence="2">Cell cortex</location>
    </subcellularLocation>
</comment>
<keyword evidence="6" id="KW-0963">Cytoplasm</keyword>
<keyword evidence="7" id="KW-0254">Endocytosis</keyword>
<dbReference type="PANTHER" id="PTHR15735:SF12">
    <property type="entry name" value="CDC42-INTERACTING PROTEIN 4, ISOFORM B"/>
    <property type="match status" value="1"/>
</dbReference>
<dbReference type="PANTHER" id="PTHR15735">
    <property type="entry name" value="FCH AND DOUBLE SH3 DOMAINS PROTEIN"/>
    <property type="match status" value="1"/>
</dbReference>
<evidence type="ECO:0000256" key="7">
    <source>
        <dbReference type="ARBA" id="ARBA00022583"/>
    </source>
</evidence>
<evidence type="ECO:0000313" key="17">
    <source>
        <dbReference type="Proteomes" id="UP001642483"/>
    </source>
</evidence>
<keyword evidence="8 11" id="KW-0175">Coiled coil</keyword>
<evidence type="ECO:0000313" key="16">
    <source>
        <dbReference type="EMBL" id="CAK8675245.1"/>
    </source>
</evidence>
<evidence type="ECO:0000256" key="6">
    <source>
        <dbReference type="ARBA" id="ARBA00022490"/>
    </source>
</evidence>
<evidence type="ECO:0000256" key="4">
    <source>
        <dbReference type="ARBA" id="ARBA00022443"/>
    </source>
</evidence>
<dbReference type="EMBL" id="CAWYQH010000013">
    <property type="protein sequence ID" value="CAK8675245.1"/>
    <property type="molecule type" value="Genomic_DNA"/>
</dbReference>
<comment type="similarity">
    <text evidence="3">Belongs to the FNBP1 family.</text>
</comment>
<evidence type="ECO:0000256" key="1">
    <source>
        <dbReference type="ARBA" id="ARBA00004236"/>
    </source>
</evidence>
<dbReference type="Gene3D" id="1.20.1270.60">
    <property type="entry name" value="Arfaptin homology (AH) domain/BAR domain"/>
    <property type="match status" value="1"/>
</dbReference>
<evidence type="ECO:0000256" key="5">
    <source>
        <dbReference type="ARBA" id="ARBA00022475"/>
    </source>
</evidence>
<name>A0ABP0F6I1_CLALP</name>
<dbReference type="InterPro" id="IPR036028">
    <property type="entry name" value="SH3-like_dom_sf"/>
</dbReference>
<evidence type="ECO:0000259" key="15">
    <source>
        <dbReference type="PROSITE" id="PS51860"/>
    </source>
</evidence>
<evidence type="ECO:0000259" key="13">
    <source>
        <dbReference type="PROSITE" id="PS50002"/>
    </source>
</evidence>
<dbReference type="InterPro" id="IPR001452">
    <property type="entry name" value="SH3_domain"/>
</dbReference>
<dbReference type="SMART" id="SM00055">
    <property type="entry name" value="FCH"/>
    <property type="match status" value="1"/>
</dbReference>
<feature type="region of interest" description="Disordered" evidence="12">
    <location>
        <begin position="278"/>
        <end position="316"/>
    </location>
</feature>
<dbReference type="InterPro" id="IPR027267">
    <property type="entry name" value="AH/BAR_dom_sf"/>
</dbReference>
<protein>
    <recommendedName>
        <fullName evidence="18">Formin-binding protein 1-like</fullName>
    </recommendedName>
</protein>
<dbReference type="CDD" id="cd07653">
    <property type="entry name" value="F-BAR_CIP4-like"/>
    <property type="match status" value="1"/>
</dbReference>
<dbReference type="CDD" id="cd11911">
    <property type="entry name" value="SH3_CIP4-like"/>
    <property type="match status" value="1"/>
</dbReference>
<organism evidence="16 17">
    <name type="scientific">Clavelina lepadiformis</name>
    <name type="common">Light-bulb sea squirt</name>
    <name type="synonym">Ascidia lepadiformis</name>
    <dbReference type="NCBI Taxonomy" id="159417"/>
    <lineage>
        <taxon>Eukaryota</taxon>
        <taxon>Metazoa</taxon>
        <taxon>Chordata</taxon>
        <taxon>Tunicata</taxon>
        <taxon>Ascidiacea</taxon>
        <taxon>Aplousobranchia</taxon>
        <taxon>Clavelinidae</taxon>
        <taxon>Clavelina</taxon>
    </lineage>
</organism>
<dbReference type="SUPFAM" id="SSF103657">
    <property type="entry name" value="BAR/IMD domain-like"/>
    <property type="match status" value="1"/>
</dbReference>
<dbReference type="InterPro" id="IPR001060">
    <property type="entry name" value="FCH_dom"/>
</dbReference>
<evidence type="ECO:0000256" key="9">
    <source>
        <dbReference type="ARBA" id="ARBA00023136"/>
    </source>
</evidence>
<dbReference type="Proteomes" id="UP001642483">
    <property type="component" value="Unassembled WGS sequence"/>
</dbReference>
<dbReference type="InterPro" id="IPR011072">
    <property type="entry name" value="HR1_rho-bd"/>
</dbReference>
<feature type="domain" description="F-BAR" evidence="14">
    <location>
        <begin position="2"/>
        <end position="263"/>
    </location>
</feature>